<dbReference type="PROSITE" id="PS51831">
    <property type="entry name" value="HD"/>
    <property type="match status" value="1"/>
</dbReference>
<organism evidence="3 4">
    <name type="scientific">Carboxydothermus ferrireducens DSM 11255</name>
    <dbReference type="NCBI Taxonomy" id="1119529"/>
    <lineage>
        <taxon>Bacteria</taxon>
        <taxon>Bacillati</taxon>
        <taxon>Bacillota</taxon>
        <taxon>Clostridia</taxon>
        <taxon>Thermoanaerobacterales</taxon>
        <taxon>Thermoanaerobacteraceae</taxon>
        <taxon>Carboxydothermus</taxon>
    </lineage>
</organism>
<dbReference type="PROSITE" id="PS51832">
    <property type="entry name" value="HD_GYP"/>
    <property type="match status" value="1"/>
</dbReference>
<dbReference type="InterPro" id="IPR037522">
    <property type="entry name" value="HD_GYP_dom"/>
</dbReference>
<sequence length="414" mass="47323">MMYEIDLTDVVIALTKALEFTNEDLGYHHERVAYIAASIGKKLNLSEKDYETLFWAAYLHDLGAGAKLVDREIHNLDKYDTAHANFGYELLKDVPFFTEVAQVIKHHHTKYINFTSAEKNSPLAFLSQIIFAADQVDLYLKPNKLALLQRNEIERFFRKNVQILFNEDIVEAFLDLSQKESFWLDLTTYYIEDRLKTLRPKTKILAGEQGLKLLTVPFARIIDAKSPFTERHSLKVAALSGQLAEIAGLPGQKSLIEIAGLLHDIGKLSVSNKILEKNGPLNDEEYALIKTHPYYTYYLLIQVTGFEKVAQWAGYHHEQPNGQGYPFKLTKDQLDLPSRILAVADKWVALRENRPYRDALSIENALDILENMAQKEIVDPEVVKLLKENIDYLEKSQEEEIGQITGKTNEPLLS</sequence>
<feature type="domain" description="HD" evidence="1">
    <location>
        <begin position="25"/>
        <end position="139"/>
    </location>
</feature>
<reference evidence="3 4" key="1">
    <citation type="submission" date="2020-07" db="EMBL/GenBank/DDBJ databases">
        <title>Genomic Encyclopedia of Type Strains, Phase III (KMG-III): the genomes of soil and plant-associated and newly described type strains.</title>
        <authorList>
            <person name="Whitman W."/>
        </authorList>
    </citation>
    <scope>NUCLEOTIDE SEQUENCE [LARGE SCALE GENOMIC DNA]</scope>
    <source>
        <strain evidence="3 4">DSM 11255</strain>
    </source>
</reference>
<dbReference type="Pfam" id="PF01966">
    <property type="entry name" value="HD"/>
    <property type="match status" value="1"/>
</dbReference>
<name>A0ABX2RA84_9THEO</name>
<dbReference type="Gene3D" id="1.10.3210.10">
    <property type="entry name" value="Hypothetical protein af1432"/>
    <property type="match status" value="2"/>
</dbReference>
<evidence type="ECO:0000259" key="2">
    <source>
        <dbReference type="PROSITE" id="PS51832"/>
    </source>
</evidence>
<dbReference type="PANTHER" id="PTHR43155">
    <property type="entry name" value="CYCLIC DI-GMP PHOSPHODIESTERASE PA4108-RELATED"/>
    <property type="match status" value="1"/>
</dbReference>
<feature type="domain" description="HD-GYP" evidence="2">
    <location>
        <begin position="207"/>
        <end position="402"/>
    </location>
</feature>
<dbReference type="EMBL" id="JACCBS010000002">
    <property type="protein sequence ID" value="NYE57830.1"/>
    <property type="molecule type" value="Genomic_DNA"/>
</dbReference>
<proteinExistence type="predicted"/>
<dbReference type="CDD" id="cd00077">
    <property type="entry name" value="HDc"/>
    <property type="match status" value="2"/>
</dbReference>
<dbReference type="SMART" id="SM00471">
    <property type="entry name" value="HDc"/>
    <property type="match status" value="2"/>
</dbReference>
<gene>
    <name evidence="3" type="ORF">HDG70_001545</name>
</gene>
<dbReference type="Pfam" id="PF13487">
    <property type="entry name" value="HD_5"/>
    <property type="match status" value="1"/>
</dbReference>
<dbReference type="InterPro" id="IPR003607">
    <property type="entry name" value="HD/PDEase_dom"/>
</dbReference>
<dbReference type="PANTHER" id="PTHR43155:SF1">
    <property type="entry name" value="3'3'-CGAMP-SPECIFIC PHOSPHODIESTERASE 1"/>
    <property type="match status" value="1"/>
</dbReference>
<dbReference type="SUPFAM" id="SSF109604">
    <property type="entry name" value="HD-domain/PDEase-like"/>
    <property type="match status" value="2"/>
</dbReference>
<comment type="caution">
    <text evidence="3">The sequence shown here is derived from an EMBL/GenBank/DDBJ whole genome shotgun (WGS) entry which is preliminary data.</text>
</comment>
<evidence type="ECO:0000313" key="3">
    <source>
        <dbReference type="EMBL" id="NYE57830.1"/>
    </source>
</evidence>
<dbReference type="InterPro" id="IPR006674">
    <property type="entry name" value="HD_domain"/>
</dbReference>
<dbReference type="Proteomes" id="UP000604066">
    <property type="component" value="Unassembled WGS sequence"/>
</dbReference>
<evidence type="ECO:0000313" key="4">
    <source>
        <dbReference type="Proteomes" id="UP000604066"/>
    </source>
</evidence>
<accession>A0ABX2RA84</accession>
<keyword evidence="4" id="KW-1185">Reference proteome</keyword>
<evidence type="ECO:0000259" key="1">
    <source>
        <dbReference type="PROSITE" id="PS51831"/>
    </source>
</evidence>
<protein>
    <submittedName>
        <fullName evidence="3">HD-GYP domain-containing protein (C-di-GMP phosphodiesterase class II)</fullName>
    </submittedName>
</protein>